<sequence length="184" mass="19747">MAMAFGIGRFLDWDFKRAKKALGFNPNEAISLEGFPIEKTRLRVFPYVVAVYLVSCVGFGWALQSRTHIAVSIILNFLIGGGLQITMGITSVLLVDLFPGAGGSITASFNLTRCLIGAGATSVIDPVISAMGEGWAFTLFSGIIVLLAPMPIILVKKGPSWRKARVDAAKAKLEKPYKSGNVNQ</sequence>
<gene>
    <name evidence="1" type="ORF">QFC22_000343</name>
</gene>
<keyword evidence="2" id="KW-1185">Reference proteome</keyword>
<organism evidence="1 2">
    <name type="scientific">Naganishia vaughanmartiniae</name>
    <dbReference type="NCBI Taxonomy" id="1424756"/>
    <lineage>
        <taxon>Eukaryota</taxon>
        <taxon>Fungi</taxon>
        <taxon>Dikarya</taxon>
        <taxon>Basidiomycota</taxon>
        <taxon>Agaricomycotina</taxon>
        <taxon>Tremellomycetes</taxon>
        <taxon>Filobasidiales</taxon>
        <taxon>Filobasidiaceae</taxon>
        <taxon>Naganishia</taxon>
    </lineage>
</organism>
<evidence type="ECO:0000313" key="2">
    <source>
        <dbReference type="Proteomes" id="UP001243375"/>
    </source>
</evidence>
<evidence type="ECO:0000313" key="1">
    <source>
        <dbReference type="EMBL" id="KAJ9125383.1"/>
    </source>
</evidence>
<dbReference type="EMBL" id="JASBWU010000001">
    <property type="protein sequence ID" value="KAJ9125383.1"/>
    <property type="molecule type" value="Genomic_DNA"/>
</dbReference>
<accession>A0ACC2XNF7</accession>
<reference evidence="1" key="1">
    <citation type="submission" date="2023-04" db="EMBL/GenBank/DDBJ databases">
        <title>Draft Genome sequencing of Naganishia species isolated from polar environments using Oxford Nanopore Technology.</title>
        <authorList>
            <person name="Leo P."/>
            <person name="Venkateswaran K."/>
        </authorList>
    </citation>
    <scope>NUCLEOTIDE SEQUENCE</scope>
    <source>
        <strain evidence="1">MNA-CCFEE 5425</strain>
    </source>
</reference>
<comment type="caution">
    <text evidence="1">The sequence shown here is derived from an EMBL/GenBank/DDBJ whole genome shotgun (WGS) entry which is preliminary data.</text>
</comment>
<proteinExistence type="predicted"/>
<protein>
    <submittedName>
        <fullName evidence="1">Uncharacterized protein</fullName>
    </submittedName>
</protein>
<name>A0ACC2XNF7_9TREE</name>
<dbReference type="Proteomes" id="UP001243375">
    <property type="component" value="Unassembled WGS sequence"/>
</dbReference>